<evidence type="ECO:0000313" key="11">
    <source>
        <dbReference type="Proteomes" id="UP001206925"/>
    </source>
</evidence>
<keyword evidence="2" id="KW-0132">Cell division</keyword>
<keyword evidence="4" id="KW-0131">Cell cycle</keyword>
<reference evidence="10" key="1">
    <citation type="submission" date="2022-06" db="EMBL/GenBank/DDBJ databases">
        <title>Uncovering the hologenomic basis of an extraordinary plant invasion.</title>
        <authorList>
            <person name="Bieker V.C."/>
            <person name="Martin M.D."/>
            <person name="Gilbert T."/>
            <person name="Hodgins K."/>
            <person name="Battlay P."/>
            <person name="Petersen B."/>
            <person name="Wilson J."/>
        </authorList>
    </citation>
    <scope>NUCLEOTIDE SEQUENCE</scope>
    <source>
        <strain evidence="10">AA19_3_7</strain>
        <tissue evidence="10">Leaf</tissue>
    </source>
</reference>
<comment type="subunit">
    <text evidence="6">Interacts with the CDC2 and CDK2 protein kinases to form a serine/threonine kinase holoenzyme complex. The cyclin subunit imparts substrate specificity to the complex.</text>
</comment>
<evidence type="ECO:0000259" key="9">
    <source>
        <dbReference type="SMART" id="SM01332"/>
    </source>
</evidence>
<evidence type="ECO:0000313" key="10">
    <source>
        <dbReference type="EMBL" id="KAI7747913.1"/>
    </source>
</evidence>
<dbReference type="Pfam" id="PF02984">
    <property type="entry name" value="Cyclin_C"/>
    <property type="match status" value="1"/>
</dbReference>
<name>A0AAD5GQ60_AMBAR</name>
<dbReference type="Proteomes" id="UP001206925">
    <property type="component" value="Unassembled WGS sequence"/>
</dbReference>
<dbReference type="InterPro" id="IPR048258">
    <property type="entry name" value="Cyclins_cyclin-box"/>
</dbReference>
<feature type="domain" description="Cyclin-like" evidence="8">
    <location>
        <begin position="93"/>
        <end position="178"/>
    </location>
</feature>
<dbReference type="GO" id="GO:0044772">
    <property type="term" value="P:mitotic cell cycle phase transition"/>
    <property type="evidence" value="ECO:0007669"/>
    <property type="project" value="InterPro"/>
</dbReference>
<dbReference type="PROSITE" id="PS00292">
    <property type="entry name" value="CYCLINS"/>
    <property type="match status" value="1"/>
</dbReference>
<sequence>VVLKPKQSTESIDVFEDEEDQSVPMDIVMEDILEEAVVDIDVSDAKNPLAVVEYVDDIYANYRKMETYGMVSPNYMLTQQTDINDKMRAMLIDWLIEVHYQRHFQDETLYLTVNIIDRFLAKQSVSRKKLQLVGMVAMWLACKYEEVNLVPVVGDLIYLSAKAYTRSEILQMENLMLHTLEFKLSLPTPYVFLKRYLKASQADSKLDQMSFFLMELCLVEFEPVKFSPSLLAAASVYTAQCSLSGFKHWSKTCELHTKYSEDQLQECSRMIVRYHQRAATGRFTAVYMKYNTSDFDYAANCEPA</sequence>
<evidence type="ECO:0000256" key="6">
    <source>
        <dbReference type="ARBA" id="ARBA00065123"/>
    </source>
</evidence>
<dbReference type="EMBL" id="JAMZMK010006638">
    <property type="protein sequence ID" value="KAI7747913.1"/>
    <property type="molecule type" value="Genomic_DNA"/>
</dbReference>
<accession>A0AAD5GQ60</accession>
<dbReference type="InterPro" id="IPR036915">
    <property type="entry name" value="Cyclin-like_sf"/>
</dbReference>
<evidence type="ECO:0000256" key="2">
    <source>
        <dbReference type="ARBA" id="ARBA00022618"/>
    </source>
</evidence>
<organism evidence="10 11">
    <name type="scientific">Ambrosia artemisiifolia</name>
    <name type="common">Common ragweed</name>
    <dbReference type="NCBI Taxonomy" id="4212"/>
    <lineage>
        <taxon>Eukaryota</taxon>
        <taxon>Viridiplantae</taxon>
        <taxon>Streptophyta</taxon>
        <taxon>Embryophyta</taxon>
        <taxon>Tracheophyta</taxon>
        <taxon>Spermatophyta</taxon>
        <taxon>Magnoliopsida</taxon>
        <taxon>eudicotyledons</taxon>
        <taxon>Gunneridae</taxon>
        <taxon>Pentapetalae</taxon>
        <taxon>asterids</taxon>
        <taxon>campanulids</taxon>
        <taxon>Asterales</taxon>
        <taxon>Asteraceae</taxon>
        <taxon>Asteroideae</taxon>
        <taxon>Heliantheae alliance</taxon>
        <taxon>Heliantheae</taxon>
        <taxon>Ambrosia</taxon>
    </lineage>
</organism>
<feature type="non-terminal residue" evidence="10">
    <location>
        <position position="1"/>
    </location>
</feature>
<evidence type="ECO:0008006" key="12">
    <source>
        <dbReference type="Google" id="ProtNLM"/>
    </source>
</evidence>
<comment type="function">
    <text evidence="5">Essential for the control of the cell cycle at the G2/M (mitosis) transition. G2/M cyclins accumulate steadily during G2 and are abruptly destroyed at mitosis.</text>
</comment>
<feature type="non-terminal residue" evidence="10">
    <location>
        <position position="304"/>
    </location>
</feature>
<dbReference type="Gene3D" id="1.10.472.10">
    <property type="entry name" value="Cyclin-like"/>
    <property type="match status" value="2"/>
</dbReference>
<feature type="domain" description="Cyclin-like" evidence="8">
    <location>
        <begin position="191"/>
        <end position="273"/>
    </location>
</feature>
<dbReference type="InterPro" id="IPR013763">
    <property type="entry name" value="Cyclin-like_dom"/>
</dbReference>
<evidence type="ECO:0000256" key="7">
    <source>
        <dbReference type="RuleBase" id="RU000383"/>
    </source>
</evidence>
<dbReference type="SUPFAM" id="SSF47954">
    <property type="entry name" value="Cyclin-like"/>
    <property type="match status" value="2"/>
</dbReference>
<dbReference type="PANTHER" id="PTHR10177">
    <property type="entry name" value="CYCLINS"/>
    <property type="match status" value="1"/>
</dbReference>
<dbReference type="GO" id="GO:0010332">
    <property type="term" value="P:response to gamma radiation"/>
    <property type="evidence" value="ECO:0007669"/>
    <property type="project" value="UniProtKB-ARBA"/>
</dbReference>
<dbReference type="SMART" id="SM01332">
    <property type="entry name" value="Cyclin_C"/>
    <property type="match status" value="1"/>
</dbReference>
<dbReference type="PIRSF" id="PIRSF001771">
    <property type="entry name" value="Cyclin_A_B_D_E"/>
    <property type="match status" value="1"/>
</dbReference>
<dbReference type="GO" id="GO:0051301">
    <property type="term" value="P:cell division"/>
    <property type="evidence" value="ECO:0007669"/>
    <property type="project" value="UniProtKB-KW"/>
</dbReference>
<dbReference type="InterPro" id="IPR006671">
    <property type="entry name" value="Cyclin_N"/>
</dbReference>
<keyword evidence="3 7" id="KW-0195">Cyclin</keyword>
<evidence type="ECO:0000259" key="8">
    <source>
        <dbReference type="SMART" id="SM00385"/>
    </source>
</evidence>
<gene>
    <name evidence="10" type="ORF">M8C21_008098</name>
</gene>
<dbReference type="SMART" id="SM00385">
    <property type="entry name" value="CYCLIN"/>
    <property type="match status" value="2"/>
</dbReference>
<dbReference type="Pfam" id="PF00134">
    <property type="entry name" value="Cyclin_N"/>
    <property type="match status" value="1"/>
</dbReference>
<evidence type="ECO:0000256" key="4">
    <source>
        <dbReference type="ARBA" id="ARBA00023306"/>
    </source>
</evidence>
<protein>
    <recommendedName>
        <fullName evidence="12">Cyclin N-terminal domain-containing protein</fullName>
    </recommendedName>
</protein>
<dbReference type="GO" id="GO:0016538">
    <property type="term" value="F:cyclin-dependent protein serine/threonine kinase regulator activity"/>
    <property type="evidence" value="ECO:0007669"/>
    <property type="project" value="InterPro"/>
</dbReference>
<evidence type="ECO:0000256" key="5">
    <source>
        <dbReference type="ARBA" id="ARBA00059307"/>
    </source>
</evidence>
<dbReference type="InterPro" id="IPR004367">
    <property type="entry name" value="Cyclin_C-dom"/>
</dbReference>
<dbReference type="InterPro" id="IPR046965">
    <property type="entry name" value="Cyclin_A/B-like"/>
</dbReference>
<comment type="caution">
    <text evidence="10">The sequence shown here is derived from an EMBL/GenBank/DDBJ whole genome shotgun (WGS) entry which is preliminary data.</text>
</comment>
<feature type="domain" description="Cyclin C-terminal" evidence="9">
    <location>
        <begin position="187"/>
        <end position="304"/>
    </location>
</feature>
<keyword evidence="11" id="KW-1185">Reference proteome</keyword>
<evidence type="ECO:0000256" key="3">
    <source>
        <dbReference type="ARBA" id="ARBA00023127"/>
    </source>
</evidence>
<dbReference type="FunFam" id="1.10.472.10:FF:000032">
    <property type="entry name" value="G2/mitotic-specific cyclin-1"/>
    <property type="match status" value="1"/>
</dbReference>
<proteinExistence type="inferred from homology"/>
<comment type="similarity">
    <text evidence="1">Belongs to the cyclin family. Cyclin AB subfamily.</text>
</comment>
<evidence type="ECO:0000256" key="1">
    <source>
        <dbReference type="ARBA" id="ARBA00006955"/>
    </source>
</evidence>
<dbReference type="InterPro" id="IPR039361">
    <property type="entry name" value="Cyclin"/>
</dbReference>
<dbReference type="AlphaFoldDB" id="A0AAD5GQ60"/>